<feature type="region of interest" description="Disordered" evidence="3">
    <location>
        <begin position="487"/>
        <end position="536"/>
    </location>
</feature>
<feature type="region of interest" description="Disordered" evidence="3">
    <location>
        <begin position="1"/>
        <end position="107"/>
    </location>
</feature>
<keyword evidence="1" id="KW-0863">Zinc-finger</keyword>
<evidence type="ECO:0000313" key="6">
    <source>
        <dbReference type="Proteomes" id="UP000005408"/>
    </source>
</evidence>
<evidence type="ECO:0000256" key="2">
    <source>
        <dbReference type="SAM" id="Coils"/>
    </source>
</evidence>
<dbReference type="PROSITE" id="PS50157">
    <property type="entry name" value="ZINC_FINGER_C2H2_2"/>
    <property type="match status" value="1"/>
</dbReference>
<evidence type="ECO:0000259" key="4">
    <source>
        <dbReference type="PROSITE" id="PS50157"/>
    </source>
</evidence>
<dbReference type="Gene3D" id="3.30.710.10">
    <property type="entry name" value="Potassium Channel Kv1.1, Chain A"/>
    <property type="match status" value="1"/>
</dbReference>
<feature type="region of interest" description="Disordered" evidence="3">
    <location>
        <begin position="570"/>
        <end position="591"/>
    </location>
</feature>
<sequence length="674" mass="76034">MSSPLDSQSDRIFSDDEGEVGSCTGSSPKQRNGTCSTPCQIGKTPKRRRILPTMLDSSGAEESDAENSQTQGNDSSRASSTSSTPTGHQLQSSKRVKVNQTPVCEPNKSTTSLLEKILLQQDEILKRIKALEKKEQEKEETREEKVYVPPSIRNAIRDGYSDGLKRGYTWMFDKKKQQDDENIEMTNHILMFVKGWSSDVEERVIHCGIKRYFISKRQESVLKSKNKLQEQKQKRVVYERKKEKAKRRKNALEHLASRGWENEMRRAQVRNILKVEFTSSDEECDGGFISHPLSWQSDKLAKVKSHLDKTFLEICSVKSRRMLQSRSVGAINIKPTPTCPEVCPWMVQKYKCGMCDSEFALPSHCERHIAAAHSGFSHLCSSCSLVLARKDPKHGCKNYSLQIVKRSSRTFTGEEAIEFENFQKSRSTFCIPFSNNSLFHKSAKRAIFTDPLIPQKKRRYSPRPQIPALMELELSITNTVTVISSQEDKDVQLTPFSSSSPQNGPRGNDDTTVPVDQPESLPELPVDCEDKQEESNPLEKLAKDLHLSESTEWRQDDEISLLTDGIINQDETPSTHYDRSNQPKAVVKPPKAPSLETPVLTMDKKAVKMLALQSQQQELVTLNVGVILFQTTKTTLQADPSSILACITSSCKHGPSGKNFDFFLDRNRGIVDVS</sequence>
<feature type="compositionally biased region" description="Low complexity" evidence="3">
    <location>
        <begin position="75"/>
        <end position="86"/>
    </location>
</feature>
<keyword evidence="1" id="KW-0862">Zinc</keyword>
<feature type="compositionally biased region" description="Polar residues" evidence="3">
    <location>
        <begin position="494"/>
        <end position="505"/>
    </location>
</feature>
<keyword evidence="6" id="KW-1185">Reference proteome</keyword>
<accession>A0A8W8NGI0</accession>
<feature type="domain" description="C2H2-type" evidence="4">
    <location>
        <begin position="350"/>
        <end position="378"/>
    </location>
</feature>
<name>A0A8W8NGI0_MAGGI</name>
<dbReference type="Proteomes" id="UP000005408">
    <property type="component" value="Unassembled WGS sequence"/>
</dbReference>
<dbReference type="InterPro" id="IPR013087">
    <property type="entry name" value="Znf_C2H2_type"/>
</dbReference>
<feature type="compositionally biased region" description="Polar residues" evidence="3">
    <location>
        <begin position="87"/>
        <end position="107"/>
    </location>
</feature>
<keyword evidence="1" id="KW-0479">Metal-binding</keyword>
<evidence type="ECO:0000256" key="1">
    <source>
        <dbReference type="PROSITE-ProRule" id="PRU00042"/>
    </source>
</evidence>
<reference evidence="5" key="1">
    <citation type="submission" date="2022-08" db="UniProtKB">
        <authorList>
            <consortium name="EnsemblMetazoa"/>
        </authorList>
    </citation>
    <scope>IDENTIFICATION</scope>
    <source>
        <strain evidence="5">05x7-T-G4-1.051#20</strain>
    </source>
</reference>
<dbReference type="EnsemblMetazoa" id="G5704.1">
    <property type="protein sequence ID" value="G5704.1:cds"/>
    <property type="gene ID" value="G5704"/>
</dbReference>
<dbReference type="GO" id="GO:0008270">
    <property type="term" value="F:zinc ion binding"/>
    <property type="evidence" value="ECO:0007669"/>
    <property type="project" value="UniProtKB-KW"/>
</dbReference>
<proteinExistence type="predicted"/>
<dbReference type="PROSITE" id="PS00028">
    <property type="entry name" value="ZINC_FINGER_C2H2_1"/>
    <property type="match status" value="1"/>
</dbReference>
<feature type="coiled-coil region" evidence="2">
    <location>
        <begin position="114"/>
        <end position="144"/>
    </location>
</feature>
<feature type="coiled-coil region" evidence="2">
    <location>
        <begin position="228"/>
        <end position="255"/>
    </location>
</feature>
<evidence type="ECO:0000313" key="5">
    <source>
        <dbReference type="EnsemblMetazoa" id="G5704.1:cds"/>
    </source>
</evidence>
<feature type="compositionally biased region" description="Polar residues" evidence="3">
    <location>
        <begin position="23"/>
        <end position="39"/>
    </location>
</feature>
<keyword evidence="2" id="KW-0175">Coiled coil</keyword>
<protein>
    <recommendedName>
        <fullName evidence="4">C2H2-type domain-containing protein</fullName>
    </recommendedName>
</protein>
<evidence type="ECO:0000256" key="3">
    <source>
        <dbReference type="SAM" id="MobiDB-lite"/>
    </source>
</evidence>
<dbReference type="InterPro" id="IPR011333">
    <property type="entry name" value="SKP1/BTB/POZ_sf"/>
</dbReference>
<organism evidence="5 6">
    <name type="scientific">Magallana gigas</name>
    <name type="common">Pacific oyster</name>
    <name type="synonym">Crassostrea gigas</name>
    <dbReference type="NCBI Taxonomy" id="29159"/>
    <lineage>
        <taxon>Eukaryota</taxon>
        <taxon>Metazoa</taxon>
        <taxon>Spiralia</taxon>
        <taxon>Lophotrochozoa</taxon>
        <taxon>Mollusca</taxon>
        <taxon>Bivalvia</taxon>
        <taxon>Autobranchia</taxon>
        <taxon>Pteriomorphia</taxon>
        <taxon>Ostreida</taxon>
        <taxon>Ostreoidea</taxon>
        <taxon>Ostreidae</taxon>
        <taxon>Magallana</taxon>
    </lineage>
</organism>
<dbReference type="AlphaFoldDB" id="A0A8W8NGI0"/>